<dbReference type="Pfam" id="PF01226">
    <property type="entry name" value="Form_Nir_trans"/>
    <property type="match status" value="1"/>
</dbReference>
<reference evidence="7 8" key="1">
    <citation type="journal article" date="2016" name="Genome Announc.">
        <title>Complete Genome Sequence of Methylobacterium populi P-1M, Isolated from Pink-Pigmented Household Biofilm.</title>
        <authorList>
            <person name="Morohoshi T."/>
            <person name="Ikeda T."/>
        </authorList>
    </citation>
    <scope>NUCLEOTIDE SEQUENCE [LARGE SCALE GENOMIC DNA]</scope>
    <source>
        <strain evidence="7 8">P-1M</strain>
    </source>
</reference>
<dbReference type="PANTHER" id="PTHR30520">
    <property type="entry name" value="FORMATE TRANSPORTER-RELATED"/>
    <property type="match status" value="1"/>
</dbReference>
<feature type="transmembrane region" description="Helical" evidence="6">
    <location>
        <begin position="106"/>
        <end position="125"/>
    </location>
</feature>
<keyword evidence="2 6" id="KW-0812">Transmembrane</keyword>
<evidence type="ECO:0000256" key="4">
    <source>
        <dbReference type="ARBA" id="ARBA00023136"/>
    </source>
</evidence>
<dbReference type="InterPro" id="IPR000292">
    <property type="entry name" value="For/NO2_transpt"/>
</dbReference>
<proteinExistence type="predicted"/>
<sequence length="313" mass="34134">MPGARKRHHTLGCDETTAEARMSEEIRSHEETETHGAHTREKDDAQVEKAHRPDALILHEIIRREGEEEMRRTTLALALSAFSAGLTMGFSLIVPGVLKGHLPHEPWAELVLSIGYSVGFLIVVLGRQQLFTENTVTPILPLLTERTFGALMRVVRLWTIVLVANILATILIASVLAHTDAFKPEVREAFAEISRHTVEDPFWTTVIKAVFAGWLIALMVWILPATGSAAPFIIILMTWLVSMCGLAHIVAGSVDAYYLVATGEIDFAKYLTGFFVPTLLGNVVGGVTLVSVLNFGQVAPDVEGQSPKPGSAP</sequence>
<keyword evidence="4 6" id="KW-0472">Membrane</keyword>
<dbReference type="EMBL" id="AP014809">
    <property type="protein sequence ID" value="BAU89087.1"/>
    <property type="molecule type" value="Genomic_DNA"/>
</dbReference>
<keyword evidence="3 6" id="KW-1133">Transmembrane helix</keyword>
<evidence type="ECO:0000256" key="6">
    <source>
        <dbReference type="SAM" id="Phobius"/>
    </source>
</evidence>
<evidence type="ECO:0000256" key="2">
    <source>
        <dbReference type="ARBA" id="ARBA00022692"/>
    </source>
</evidence>
<gene>
    <name evidence="7" type="ORF">MPPM_0482</name>
</gene>
<dbReference type="PANTHER" id="PTHR30520:SF2">
    <property type="entry name" value="INNER MEMBRANE PROTEIN YFDC"/>
    <property type="match status" value="1"/>
</dbReference>
<feature type="compositionally biased region" description="Basic residues" evidence="5">
    <location>
        <begin position="1"/>
        <end position="10"/>
    </location>
</feature>
<dbReference type="Gene3D" id="1.20.1080.10">
    <property type="entry name" value="Glycerol uptake facilitator protein"/>
    <property type="match status" value="1"/>
</dbReference>
<feature type="transmembrane region" description="Helical" evidence="6">
    <location>
        <begin position="230"/>
        <end position="250"/>
    </location>
</feature>
<dbReference type="Proteomes" id="UP000218288">
    <property type="component" value="Chromosome"/>
</dbReference>
<feature type="compositionally biased region" description="Basic and acidic residues" evidence="5">
    <location>
        <begin position="21"/>
        <end position="49"/>
    </location>
</feature>
<feature type="transmembrane region" description="Helical" evidence="6">
    <location>
        <begin position="270"/>
        <end position="293"/>
    </location>
</feature>
<accession>A0A169QLP8</accession>
<organism evidence="7 8">
    <name type="scientific">Methylorubrum populi</name>
    <dbReference type="NCBI Taxonomy" id="223967"/>
    <lineage>
        <taxon>Bacteria</taxon>
        <taxon>Pseudomonadati</taxon>
        <taxon>Pseudomonadota</taxon>
        <taxon>Alphaproteobacteria</taxon>
        <taxon>Hyphomicrobiales</taxon>
        <taxon>Methylobacteriaceae</taxon>
        <taxon>Methylorubrum</taxon>
    </lineage>
</organism>
<dbReference type="GO" id="GO:0015499">
    <property type="term" value="F:formate transmembrane transporter activity"/>
    <property type="evidence" value="ECO:0007669"/>
    <property type="project" value="TreeGrafter"/>
</dbReference>
<evidence type="ECO:0000313" key="8">
    <source>
        <dbReference type="Proteomes" id="UP000218288"/>
    </source>
</evidence>
<dbReference type="InterPro" id="IPR023271">
    <property type="entry name" value="Aquaporin-like"/>
</dbReference>
<feature type="region of interest" description="Disordered" evidence="5">
    <location>
        <begin position="1"/>
        <end position="49"/>
    </location>
</feature>
<dbReference type="GO" id="GO:0005886">
    <property type="term" value="C:plasma membrane"/>
    <property type="evidence" value="ECO:0007669"/>
    <property type="project" value="TreeGrafter"/>
</dbReference>
<feature type="transmembrane region" description="Helical" evidence="6">
    <location>
        <begin position="155"/>
        <end position="177"/>
    </location>
</feature>
<protein>
    <submittedName>
        <fullName evidence="7">Transport protein, YfdC-like protein</fullName>
    </submittedName>
</protein>
<comment type="subcellular location">
    <subcellularLocation>
        <location evidence="1">Membrane</location>
        <topology evidence="1">Multi-pass membrane protein</topology>
    </subcellularLocation>
</comment>
<feature type="transmembrane region" description="Helical" evidence="6">
    <location>
        <begin position="202"/>
        <end position="223"/>
    </location>
</feature>
<name>A0A169QLP8_9HYPH</name>
<evidence type="ECO:0000256" key="5">
    <source>
        <dbReference type="SAM" id="MobiDB-lite"/>
    </source>
</evidence>
<feature type="transmembrane region" description="Helical" evidence="6">
    <location>
        <begin position="73"/>
        <end position="94"/>
    </location>
</feature>
<evidence type="ECO:0000313" key="7">
    <source>
        <dbReference type="EMBL" id="BAU89087.1"/>
    </source>
</evidence>
<evidence type="ECO:0000256" key="1">
    <source>
        <dbReference type="ARBA" id="ARBA00004141"/>
    </source>
</evidence>
<evidence type="ECO:0000256" key="3">
    <source>
        <dbReference type="ARBA" id="ARBA00022989"/>
    </source>
</evidence>
<dbReference type="AlphaFoldDB" id="A0A169QLP8"/>